<feature type="repeat" description="ANK" evidence="3">
    <location>
        <begin position="80"/>
        <end position="117"/>
    </location>
</feature>
<keyword evidence="7" id="KW-1185">Reference proteome</keyword>
<protein>
    <submittedName>
        <fullName evidence="6">Ankyrin</fullName>
    </submittedName>
</protein>
<keyword evidence="1" id="KW-0677">Repeat</keyword>
<evidence type="ECO:0000313" key="7">
    <source>
        <dbReference type="Proteomes" id="UP000298030"/>
    </source>
</evidence>
<keyword evidence="2 3" id="KW-0040">ANK repeat</keyword>
<dbReference type="PROSITE" id="PS50175">
    <property type="entry name" value="ASP_PROT_RETROV"/>
    <property type="match status" value="1"/>
</dbReference>
<dbReference type="Gene3D" id="1.25.40.20">
    <property type="entry name" value="Ankyrin repeat-containing domain"/>
    <property type="match status" value="2"/>
</dbReference>
<evidence type="ECO:0000259" key="5">
    <source>
        <dbReference type="PROSITE" id="PS50175"/>
    </source>
</evidence>
<organism evidence="6 7">
    <name type="scientific">Coprinellus micaceus</name>
    <name type="common">Glistening ink-cap mushroom</name>
    <name type="synonym">Coprinus micaceus</name>
    <dbReference type="NCBI Taxonomy" id="71717"/>
    <lineage>
        <taxon>Eukaryota</taxon>
        <taxon>Fungi</taxon>
        <taxon>Dikarya</taxon>
        <taxon>Basidiomycota</taxon>
        <taxon>Agaricomycotina</taxon>
        <taxon>Agaricomycetes</taxon>
        <taxon>Agaricomycetidae</taxon>
        <taxon>Agaricales</taxon>
        <taxon>Agaricineae</taxon>
        <taxon>Psathyrellaceae</taxon>
        <taxon>Coprinellus</taxon>
    </lineage>
</organism>
<evidence type="ECO:0000313" key="6">
    <source>
        <dbReference type="EMBL" id="TEB32401.1"/>
    </source>
</evidence>
<dbReference type="InterPro" id="IPR002110">
    <property type="entry name" value="Ankyrin_rpt"/>
</dbReference>
<evidence type="ECO:0000256" key="4">
    <source>
        <dbReference type="SAM" id="MobiDB-lite"/>
    </source>
</evidence>
<dbReference type="PANTHER" id="PTHR24189:SF50">
    <property type="entry name" value="ANKYRIN REPEAT AND SOCS BOX PROTEIN 2"/>
    <property type="match status" value="1"/>
</dbReference>
<sequence>MSESEFGGASNEERLLAAARSDNEELLLEVFEQEGTFDVNCQDGLGNTPLHNAVLHASTDVLEHILSHPSCDVDPLNRLDRATPLHLAVARLEDKDLRKHVVESLLDAGADTTIRDRNGDTALDLVPADDTEVIALIRKARAGNAVARGDIAEDDDDDDEAGSGSGSDSE</sequence>
<proteinExistence type="predicted"/>
<comment type="caution">
    <text evidence="6">The sequence shown here is derived from an EMBL/GenBank/DDBJ whole genome shotgun (WGS) entry which is preliminary data.</text>
</comment>
<feature type="region of interest" description="Disordered" evidence="4">
    <location>
        <begin position="147"/>
        <end position="170"/>
    </location>
</feature>
<dbReference type="SMART" id="SM00248">
    <property type="entry name" value="ANK"/>
    <property type="match status" value="3"/>
</dbReference>
<dbReference type="InterPro" id="IPR050745">
    <property type="entry name" value="Multifunctional_regulatory"/>
</dbReference>
<dbReference type="PANTHER" id="PTHR24189">
    <property type="entry name" value="MYOTROPHIN"/>
    <property type="match status" value="1"/>
</dbReference>
<feature type="domain" description="Peptidase A2" evidence="5">
    <location>
        <begin position="102"/>
        <end position="114"/>
    </location>
</feature>
<evidence type="ECO:0000256" key="2">
    <source>
        <dbReference type="ARBA" id="ARBA00023043"/>
    </source>
</evidence>
<reference evidence="6 7" key="1">
    <citation type="journal article" date="2019" name="Nat. Ecol. Evol.">
        <title>Megaphylogeny resolves global patterns of mushroom evolution.</title>
        <authorList>
            <person name="Varga T."/>
            <person name="Krizsan K."/>
            <person name="Foldi C."/>
            <person name="Dima B."/>
            <person name="Sanchez-Garcia M."/>
            <person name="Sanchez-Ramirez S."/>
            <person name="Szollosi G.J."/>
            <person name="Szarkandi J.G."/>
            <person name="Papp V."/>
            <person name="Albert L."/>
            <person name="Andreopoulos W."/>
            <person name="Angelini C."/>
            <person name="Antonin V."/>
            <person name="Barry K.W."/>
            <person name="Bougher N.L."/>
            <person name="Buchanan P."/>
            <person name="Buyck B."/>
            <person name="Bense V."/>
            <person name="Catcheside P."/>
            <person name="Chovatia M."/>
            <person name="Cooper J."/>
            <person name="Damon W."/>
            <person name="Desjardin D."/>
            <person name="Finy P."/>
            <person name="Geml J."/>
            <person name="Haridas S."/>
            <person name="Hughes K."/>
            <person name="Justo A."/>
            <person name="Karasinski D."/>
            <person name="Kautmanova I."/>
            <person name="Kiss B."/>
            <person name="Kocsube S."/>
            <person name="Kotiranta H."/>
            <person name="LaButti K.M."/>
            <person name="Lechner B.E."/>
            <person name="Liimatainen K."/>
            <person name="Lipzen A."/>
            <person name="Lukacs Z."/>
            <person name="Mihaltcheva S."/>
            <person name="Morgado L.N."/>
            <person name="Niskanen T."/>
            <person name="Noordeloos M.E."/>
            <person name="Ohm R.A."/>
            <person name="Ortiz-Santana B."/>
            <person name="Ovrebo C."/>
            <person name="Racz N."/>
            <person name="Riley R."/>
            <person name="Savchenko A."/>
            <person name="Shiryaev A."/>
            <person name="Soop K."/>
            <person name="Spirin V."/>
            <person name="Szebenyi C."/>
            <person name="Tomsovsky M."/>
            <person name="Tulloss R.E."/>
            <person name="Uehling J."/>
            <person name="Grigoriev I.V."/>
            <person name="Vagvolgyi C."/>
            <person name="Papp T."/>
            <person name="Martin F.M."/>
            <person name="Miettinen O."/>
            <person name="Hibbett D.S."/>
            <person name="Nagy L.G."/>
        </authorList>
    </citation>
    <scope>NUCLEOTIDE SEQUENCE [LARGE SCALE GENOMIC DNA]</scope>
    <source>
        <strain evidence="6 7">FP101781</strain>
    </source>
</reference>
<accession>A0A4Y7TEH5</accession>
<evidence type="ECO:0000256" key="1">
    <source>
        <dbReference type="ARBA" id="ARBA00022737"/>
    </source>
</evidence>
<dbReference type="InterPro" id="IPR036770">
    <property type="entry name" value="Ankyrin_rpt-contain_sf"/>
</dbReference>
<dbReference type="OrthoDB" id="9995210at2759"/>
<dbReference type="Pfam" id="PF12796">
    <property type="entry name" value="Ank_2"/>
    <property type="match status" value="1"/>
</dbReference>
<gene>
    <name evidence="6" type="ORF">FA13DRAFT_1687156</name>
</gene>
<feature type="compositionally biased region" description="Acidic residues" evidence="4">
    <location>
        <begin position="152"/>
        <end position="161"/>
    </location>
</feature>
<dbReference type="EMBL" id="QPFP01000015">
    <property type="protein sequence ID" value="TEB32401.1"/>
    <property type="molecule type" value="Genomic_DNA"/>
</dbReference>
<dbReference type="GO" id="GO:0006508">
    <property type="term" value="P:proteolysis"/>
    <property type="evidence" value="ECO:0007669"/>
    <property type="project" value="InterPro"/>
</dbReference>
<dbReference type="PRINTS" id="PR01415">
    <property type="entry name" value="ANKYRIN"/>
</dbReference>
<dbReference type="AlphaFoldDB" id="A0A4Y7TEH5"/>
<name>A0A4Y7TEH5_COPMI</name>
<dbReference type="InterPro" id="IPR001995">
    <property type="entry name" value="Peptidase_A2_cat"/>
</dbReference>
<dbReference type="PROSITE" id="PS50297">
    <property type="entry name" value="ANK_REP_REGION"/>
    <property type="match status" value="1"/>
</dbReference>
<dbReference type="Proteomes" id="UP000298030">
    <property type="component" value="Unassembled WGS sequence"/>
</dbReference>
<evidence type="ECO:0000256" key="3">
    <source>
        <dbReference type="PROSITE-ProRule" id="PRU00023"/>
    </source>
</evidence>
<dbReference type="GO" id="GO:0004190">
    <property type="term" value="F:aspartic-type endopeptidase activity"/>
    <property type="evidence" value="ECO:0007669"/>
    <property type="project" value="InterPro"/>
</dbReference>
<dbReference type="STRING" id="71717.A0A4Y7TEH5"/>
<dbReference type="PROSITE" id="PS50088">
    <property type="entry name" value="ANK_REPEAT"/>
    <property type="match status" value="1"/>
</dbReference>
<dbReference type="SUPFAM" id="SSF48403">
    <property type="entry name" value="Ankyrin repeat"/>
    <property type="match status" value="1"/>
</dbReference>